<evidence type="ECO:0000256" key="6">
    <source>
        <dbReference type="HAMAP-Rule" id="MF_01892"/>
    </source>
</evidence>
<dbReference type="InterPro" id="IPR013696">
    <property type="entry name" value="TiaS_FLD"/>
</dbReference>
<keyword evidence="1 6" id="KW-0963">Cytoplasm</keyword>
<dbReference type="KEGG" id="mst:Msp_1142"/>
<keyword evidence="5 6" id="KW-0067">ATP-binding</keyword>
<gene>
    <name evidence="6" type="primary">tiaS</name>
    <name evidence="10" type="ordered locus">Msp_1142</name>
</gene>
<feature type="domain" description="TiaS C-terminal zinc ribbon" evidence="9">
    <location>
        <begin position="360"/>
        <end position="401"/>
    </location>
</feature>
<comment type="catalytic activity">
    <reaction evidence="6">
        <text>cytidine(34) in tRNA(Ile2) + agmatine + ATP + H2O = 2-agmatinylcytidine(34) in tRNA(Ile2) + AMP + 2 phosphate + 2 H(+)</text>
        <dbReference type="Rhea" id="RHEA:43608"/>
        <dbReference type="Rhea" id="RHEA-COMP:10625"/>
        <dbReference type="Rhea" id="RHEA-COMP:10626"/>
        <dbReference type="ChEBI" id="CHEBI:15377"/>
        <dbReference type="ChEBI" id="CHEBI:15378"/>
        <dbReference type="ChEBI" id="CHEBI:30616"/>
        <dbReference type="ChEBI" id="CHEBI:43474"/>
        <dbReference type="ChEBI" id="CHEBI:58145"/>
        <dbReference type="ChEBI" id="CHEBI:82748"/>
        <dbReference type="ChEBI" id="CHEBI:83545"/>
        <dbReference type="ChEBI" id="CHEBI:456215"/>
        <dbReference type="EC" id="6.3.4.22"/>
    </reaction>
</comment>
<evidence type="ECO:0000256" key="3">
    <source>
        <dbReference type="ARBA" id="ARBA00022694"/>
    </source>
</evidence>
<keyword evidence="3 6" id="KW-0819">tRNA processing</keyword>
<comment type="function">
    <text evidence="6">ATP-dependent agmatine transferase that catalyzes the formation of 2-agmatinylcytidine (agm2C) at the wobble position (C34) of tRNA(Ile2), converting the codon specificity from AUG to AUA.</text>
</comment>
<protein>
    <recommendedName>
        <fullName evidence="6">tRNA(Ile2) 2-agmatinylcytidine synthetase TiaS</fullName>
        <shortName evidence="6">tRNA(Ile2)-agm2C synthetase</shortName>
        <ecNumber evidence="6">6.3.4.22</ecNumber>
    </recommendedName>
    <alternativeName>
        <fullName evidence="6">tRNA(Ile2) agmatidine synthetase</fullName>
    </alternativeName>
</protein>
<evidence type="ECO:0000313" key="11">
    <source>
        <dbReference type="Proteomes" id="UP000001931"/>
    </source>
</evidence>
<evidence type="ECO:0000256" key="2">
    <source>
        <dbReference type="ARBA" id="ARBA00022598"/>
    </source>
</evidence>
<dbReference type="HOGENOM" id="CLU_675459_0_0_2"/>
<evidence type="ECO:0000259" key="7">
    <source>
        <dbReference type="Pfam" id="PF08489"/>
    </source>
</evidence>
<keyword evidence="4 6" id="KW-0547">Nucleotide-binding</keyword>
<dbReference type="PANTHER" id="PTHR40705:SF2">
    <property type="entry name" value="DUF1743 DOMAIN-CONTAINING PROTEIN"/>
    <property type="match status" value="1"/>
</dbReference>
<dbReference type="GO" id="GO:0003677">
    <property type="term" value="F:DNA binding"/>
    <property type="evidence" value="ECO:0007669"/>
    <property type="project" value="UniProtKB-KW"/>
</dbReference>
<reference evidence="10 11" key="1">
    <citation type="journal article" date="2006" name="J. Bacteriol.">
        <title>The genome sequence of Methanosphaera stadtmanae reveals why this human intestinal archaeon is restricted to methanol and H2 for methane formation and ATP synthesis.</title>
        <authorList>
            <person name="Fricke W.F."/>
            <person name="Seedorf H."/>
            <person name="Henne A."/>
            <person name="Kruer M."/>
            <person name="Liesegang H."/>
            <person name="Hedderich R."/>
            <person name="Gottschalk G."/>
            <person name="Thauer R.K."/>
        </authorList>
    </citation>
    <scope>NUCLEOTIDE SEQUENCE [LARGE SCALE GENOMIC DNA]</scope>
    <source>
        <strain evidence="11">ATCC 43021 / DSM 3091 / JCM 11832 / MCB-3</strain>
    </source>
</reference>
<dbReference type="eggNOG" id="arCOG01115">
    <property type="taxonomic scope" value="Archaea"/>
</dbReference>
<dbReference type="InterPro" id="IPR024913">
    <property type="entry name" value="tRNA_Ile2__agm2C_synt"/>
</dbReference>
<keyword evidence="11" id="KW-1185">Reference proteome</keyword>
<feature type="domain" description="TiaS FLD" evidence="7">
    <location>
        <begin position="148"/>
        <end position="261"/>
    </location>
</feature>
<evidence type="ECO:0000313" key="10">
    <source>
        <dbReference type="EMBL" id="ABC57523.1"/>
    </source>
</evidence>
<evidence type="ECO:0000256" key="1">
    <source>
        <dbReference type="ARBA" id="ARBA00022490"/>
    </source>
</evidence>
<dbReference type="Gene3D" id="3.30.70.2200">
    <property type="match status" value="1"/>
</dbReference>
<dbReference type="Pfam" id="PF23783">
    <property type="entry name" value="Zn_ribbon_TiaS"/>
    <property type="match status" value="1"/>
</dbReference>
<dbReference type="Gene3D" id="3.90.600.20">
    <property type="match status" value="1"/>
</dbReference>
<evidence type="ECO:0000256" key="5">
    <source>
        <dbReference type="ARBA" id="ARBA00022840"/>
    </source>
</evidence>
<keyword evidence="10" id="KW-0238">DNA-binding</keyword>
<dbReference type="PANTHER" id="PTHR40705">
    <property type="entry name" value="TRNA(ILE2) 2-AGMATINYLCYTIDINE SYNTHETASE TIAS"/>
    <property type="match status" value="1"/>
</dbReference>
<feature type="domain" description="TiaS-like TCKD" evidence="8">
    <location>
        <begin position="11"/>
        <end position="146"/>
    </location>
</feature>
<dbReference type="GO" id="GO:0016879">
    <property type="term" value="F:ligase activity, forming carbon-nitrogen bonds"/>
    <property type="evidence" value="ECO:0007669"/>
    <property type="project" value="UniProtKB-UniRule"/>
</dbReference>
<dbReference type="InterPro" id="IPR053870">
    <property type="entry name" value="TiaS-like_TCKD"/>
</dbReference>
<dbReference type="GO" id="GO:0005737">
    <property type="term" value="C:cytoplasm"/>
    <property type="evidence" value="ECO:0007669"/>
    <property type="project" value="UniProtKB-SubCell"/>
</dbReference>
<dbReference type="CDD" id="cd04482">
    <property type="entry name" value="RPA2_OBF_like"/>
    <property type="match status" value="1"/>
</dbReference>
<dbReference type="Proteomes" id="UP000001931">
    <property type="component" value="Chromosome"/>
</dbReference>
<dbReference type="Gene3D" id="2.40.50.1010">
    <property type="match status" value="1"/>
</dbReference>
<dbReference type="AlphaFoldDB" id="Q2NF80"/>
<keyword evidence="2 6" id="KW-0436">Ligase</keyword>
<dbReference type="EC" id="6.3.4.22" evidence="6"/>
<dbReference type="InterPro" id="IPR055394">
    <property type="entry name" value="Zn_ribbon_TiaS"/>
</dbReference>
<dbReference type="GO" id="GO:0005524">
    <property type="term" value="F:ATP binding"/>
    <property type="evidence" value="ECO:0007669"/>
    <property type="project" value="UniProtKB-KW"/>
</dbReference>
<organism evidence="10 11">
    <name type="scientific">Methanosphaera stadtmanae (strain ATCC 43021 / DSM 3091 / JCM 11832 / MCB-3)</name>
    <dbReference type="NCBI Taxonomy" id="339860"/>
    <lineage>
        <taxon>Archaea</taxon>
        <taxon>Methanobacteriati</taxon>
        <taxon>Methanobacteriota</taxon>
        <taxon>Methanomada group</taxon>
        <taxon>Methanobacteria</taxon>
        <taxon>Methanobacteriales</taxon>
        <taxon>Methanobacteriaceae</taxon>
        <taxon>Methanosphaera</taxon>
    </lineage>
</organism>
<comment type="similarity">
    <text evidence="6">Belongs to the TiaS family.</text>
</comment>
<dbReference type="Pfam" id="PF22641">
    <property type="entry name" value="TiaS_TCKD"/>
    <property type="match status" value="1"/>
</dbReference>
<dbReference type="RefSeq" id="WP_011406722.1">
    <property type="nucleotide sequence ID" value="NC_007681.1"/>
</dbReference>
<name>Q2NF80_METST</name>
<proteinExistence type="inferred from homology"/>
<evidence type="ECO:0000256" key="4">
    <source>
        <dbReference type="ARBA" id="ARBA00022741"/>
    </source>
</evidence>
<evidence type="ECO:0000259" key="8">
    <source>
        <dbReference type="Pfam" id="PF22641"/>
    </source>
</evidence>
<evidence type="ECO:0000259" key="9">
    <source>
        <dbReference type="Pfam" id="PF23783"/>
    </source>
</evidence>
<comment type="subcellular location">
    <subcellularLocation>
        <location evidence="6">Cytoplasm</location>
    </subcellularLocation>
</comment>
<dbReference type="HAMAP" id="MF_01892">
    <property type="entry name" value="tRNA_Ile2_agm2C_synt"/>
    <property type="match status" value="1"/>
</dbReference>
<dbReference type="Pfam" id="PF08489">
    <property type="entry name" value="TiaS_FLD"/>
    <property type="match status" value="1"/>
</dbReference>
<sequence>MNSQKLIKLHVGIDDTDSAEGMCTTYLTCIILKKLEEYNIKPMDFPRLIRLNPFARYKTRGNGALSFVLELESRSDVELVEKIVLDYVEKYAMFDGVNTNPGVVFYEGEITQAMRDYAINAIYSIYTIDYAEEFAHSIGARVHKFKKGRGIIGAIAAIGIELNDETFECLAYRIPENYGTKRQLDEESIFLMNEKTYPETFDNIDIEGNYAAIEPHTPCPVLYGIRGNTPSIVEEAHNIVKSYEQIEDYCIFRTNQHTDMHIQHGVKIKDMVNTGCYCFSCEVVEKPYDIEGGHVFFKVSDNTDIMECAAFEPTKSFRDIVRNLCVGDKLTIYGGLNDNHTFNIEKFKLNEIAPQYEYSNPICVCGKRMKSAGKDKGFKCPKCSRRLRDGKKIRKSIPRDLDIGFYEVPTEARRHLAKPIVRMKLDN</sequence>
<dbReference type="STRING" id="339860.Msp_1142"/>
<dbReference type="GO" id="GO:0002101">
    <property type="term" value="P:tRNA wobble cytosine modification"/>
    <property type="evidence" value="ECO:0007669"/>
    <property type="project" value="UniProtKB-UniRule"/>
</dbReference>
<accession>Q2NF80</accession>
<dbReference type="GeneID" id="3855537"/>
<dbReference type="EMBL" id="CP000102">
    <property type="protein sequence ID" value="ABC57523.1"/>
    <property type="molecule type" value="Genomic_DNA"/>
</dbReference>